<evidence type="ECO:0000259" key="6">
    <source>
        <dbReference type="PROSITE" id="PS51464"/>
    </source>
</evidence>
<gene>
    <name evidence="7" type="ORF">HEB94_005938</name>
</gene>
<dbReference type="EMBL" id="JADBEM010000001">
    <property type="protein sequence ID" value="MBE1609090.1"/>
    <property type="molecule type" value="Genomic_DNA"/>
</dbReference>
<dbReference type="Proteomes" id="UP000638648">
    <property type="component" value="Unassembled WGS sequence"/>
</dbReference>
<feature type="domain" description="HTH rpiR-type" evidence="5">
    <location>
        <begin position="12"/>
        <end position="88"/>
    </location>
</feature>
<accession>A0A927RED9</accession>
<proteinExistence type="predicted"/>
<dbReference type="InterPro" id="IPR047640">
    <property type="entry name" value="RpiR-like"/>
</dbReference>
<dbReference type="AlphaFoldDB" id="A0A927RED9"/>
<feature type="region of interest" description="Disordered" evidence="4">
    <location>
        <begin position="292"/>
        <end position="346"/>
    </location>
</feature>
<dbReference type="InterPro" id="IPR046348">
    <property type="entry name" value="SIS_dom_sf"/>
</dbReference>
<sequence length="346" mass="36181">MEHPTSQAPVDGDVLEFIRSRLPGFSPAERRVAEAVLETPGNVLHMSAARLAKASGSSVGSVVRFCHALGLPGYQDFKIRLAQRSAPAWSPSTRSVDRASSNPAQKVFADIADALVDTAHAMDVAMLDRVADLLINAQRILIVATGTSSPIAADMAYRLTSIGLPVSYPVEVDTQQAAAHSLGCKDVCLAISHSGRTPSTIDSIRIAITNQTPTVALTSFANSRLSGIAEAVLVAGSRPAGVRSEEMASRLVHLAVLNALCVLIVRRSGRDRIGSSKDCQRVSLQCRHDMGPAGAVVDEREVGDQAGRDPAPVPQPGNGGRAGGDQGDRLGQGREASADKGGDATE</sequence>
<name>A0A927RED9_9ACTN</name>
<evidence type="ECO:0000259" key="5">
    <source>
        <dbReference type="PROSITE" id="PS51071"/>
    </source>
</evidence>
<keyword evidence="3" id="KW-0804">Transcription</keyword>
<dbReference type="InterPro" id="IPR036388">
    <property type="entry name" value="WH-like_DNA-bd_sf"/>
</dbReference>
<dbReference type="InterPro" id="IPR000281">
    <property type="entry name" value="HTH_RpiR"/>
</dbReference>
<dbReference type="PROSITE" id="PS51464">
    <property type="entry name" value="SIS"/>
    <property type="match status" value="1"/>
</dbReference>
<evidence type="ECO:0000256" key="2">
    <source>
        <dbReference type="ARBA" id="ARBA00023125"/>
    </source>
</evidence>
<evidence type="ECO:0000313" key="8">
    <source>
        <dbReference type="Proteomes" id="UP000638648"/>
    </source>
</evidence>
<dbReference type="CDD" id="cd05013">
    <property type="entry name" value="SIS_RpiR"/>
    <property type="match status" value="1"/>
</dbReference>
<organism evidence="7 8">
    <name type="scientific">Actinopolymorpha pittospori</name>
    <dbReference type="NCBI Taxonomy" id="648752"/>
    <lineage>
        <taxon>Bacteria</taxon>
        <taxon>Bacillati</taxon>
        <taxon>Actinomycetota</taxon>
        <taxon>Actinomycetes</taxon>
        <taxon>Propionibacteriales</taxon>
        <taxon>Actinopolymorphaceae</taxon>
        <taxon>Actinopolymorpha</taxon>
    </lineage>
</organism>
<evidence type="ECO:0000313" key="7">
    <source>
        <dbReference type="EMBL" id="MBE1609090.1"/>
    </source>
</evidence>
<dbReference type="Pfam" id="PF01380">
    <property type="entry name" value="SIS"/>
    <property type="match status" value="1"/>
</dbReference>
<dbReference type="Gene3D" id="3.40.50.10490">
    <property type="entry name" value="Glucose-6-phosphate isomerase like protein, domain 1"/>
    <property type="match status" value="1"/>
</dbReference>
<keyword evidence="2 7" id="KW-0238">DNA-binding</keyword>
<keyword evidence="1" id="KW-0805">Transcription regulation</keyword>
<feature type="compositionally biased region" description="Basic and acidic residues" evidence="4">
    <location>
        <begin position="326"/>
        <end position="346"/>
    </location>
</feature>
<dbReference type="GO" id="GO:0003700">
    <property type="term" value="F:DNA-binding transcription factor activity"/>
    <property type="evidence" value="ECO:0007669"/>
    <property type="project" value="InterPro"/>
</dbReference>
<dbReference type="GO" id="GO:1901135">
    <property type="term" value="P:carbohydrate derivative metabolic process"/>
    <property type="evidence" value="ECO:0007669"/>
    <property type="project" value="InterPro"/>
</dbReference>
<dbReference type="SUPFAM" id="SSF53697">
    <property type="entry name" value="SIS domain"/>
    <property type="match status" value="1"/>
</dbReference>
<evidence type="ECO:0000256" key="4">
    <source>
        <dbReference type="SAM" id="MobiDB-lite"/>
    </source>
</evidence>
<comment type="caution">
    <text evidence="7">The sequence shown here is derived from an EMBL/GenBank/DDBJ whole genome shotgun (WGS) entry which is preliminary data.</text>
</comment>
<evidence type="ECO:0000256" key="1">
    <source>
        <dbReference type="ARBA" id="ARBA00023015"/>
    </source>
</evidence>
<dbReference type="PANTHER" id="PTHR30514:SF1">
    <property type="entry name" value="HTH-TYPE TRANSCRIPTIONAL REGULATOR HEXR-RELATED"/>
    <property type="match status" value="1"/>
</dbReference>
<protein>
    <submittedName>
        <fullName evidence="7">DNA-binding MurR/RpiR family transcriptional regulator</fullName>
    </submittedName>
</protein>
<dbReference type="InterPro" id="IPR009057">
    <property type="entry name" value="Homeodomain-like_sf"/>
</dbReference>
<dbReference type="InterPro" id="IPR035472">
    <property type="entry name" value="RpiR-like_SIS"/>
</dbReference>
<dbReference type="Pfam" id="PF01418">
    <property type="entry name" value="HTH_6"/>
    <property type="match status" value="1"/>
</dbReference>
<dbReference type="SUPFAM" id="SSF46689">
    <property type="entry name" value="Homeodomain-like"/>
    <property type="match status" value="1"/>
</dbReference>
<dbReference type="GO" id="GO:0003677">
    <property type="term" value="F:DNA binding"/>
    <property type="evidence" value="ECO:0007669"/>
    <property type="project" value="UniProtKB-KW"/>
</dbReference>
<dbReference type="Gene3D" id="1.10.10.10">
    <property type="entry name" value="Winged helix-like DNA-binding domain superfamily/Winged helix DNA-binding domain"/>
    <property type="match status" value="1"/>
</dbReference>
<dbReference type="InterPro" id="IPR001347">
    <property type="entry name" value="SIS_dom"/>
</dbReference>
<evidence type="ECO:0000256" key="3">
    <source>
        <dbReference type="ARBA" id="ARBA00023163"/>
    </source>
</evidence>
<dbReference type="PANTHER" id="PTHR30514">
    <property type="entry name" value="GLUCOKINASE"/>
    <property type="match status" value="1"/>
</dbReference>
<dbReference type="GO" id="GO:0097367">
    <property type="term" value="F:carbohydrate derivative binding"/>
    <property type="evidence" value="ECO:0007669"/>
    <property type="project" value="InterPro"/>
</dbReference>
<dbReference type="PROSITE" id="PS51071">
    <property type="entry name" value="HTH_RPIR"/>
    <property type="match status" value="1"/>
</dbReference>
<keyword evidence="8" id="KW-1185">Reference proteome</keyword>
<feature type="compositionally biased region" description="Basic and acidic residues" evidence="4">
    <location>
        <begin position="297"/>
        <end position="307"/>
    </location>
</feature>
<reference evidence="7" key="1">
    <citation type="submission" date="2020-10" db="EMBL/GenBank/DDBJ databases">
        <title>Sequencing the genomes of 1000 actinobacteria strains.</title>
        <authorList>
            <person name="Klenk H.-P."/>
        </authorList>
    </citation>
    <scope>NUCLEOTIDE SEQUENCE</scope>
    <source>
        <strain evidence="7">DSM 45354</strain>
    </source>
</reference>
<feature type="domain" description="SIS" evidence="6">
    <location>
        <begin position="130"/>
        <end position="270"/>
    </location>
</feature>